<dbReference type="Pfam" id="PF00096">
    <property type="entry name" value="zf-C2H2"/>
    <property type="match status" value="3"/>
</dbReference>
<dbReference type="PANTHER" id="PTHR23235">
    <property type="entry name" value="KRUEPPEL-LIKE TRANSCRIPTION FACTOR"/>
    <property type="match status" value="1"/>
</dbReference>
<keyword evidence="11" id="KW-1185">Reference proteome</keyword>
<sequence>MTEIEMANVFIESIPIHAASEEIVKPPTSNSYLISVTDTNEMPASMDDQLQYAKPLIFSEVSAAQLEGQTVSVCNEQISFQPSNVENIMNSLIITLNADTLREIQNGAVTICKPVELANRAEPEVMQEESSECEIQETRSVLQPLTFQQGVYEHNLLSSRVIAIQSNEDSTYIEDGFSSKKFISLNGTSQFEQNASEEVQERPETPEITVIRFPLNYKAQRNGSSVKPNETQLPVLYPDCINLNQQQKTFDDRLEELSQILNKSSSFAQRRGSATEPPPPKSRKVHTCPYPGCLKSYGKSSHLKAHIRTHTGERPFACNWSNCNKKFSRSDELARHFRTHTGEKRFSCPLCDKRFMRSDHLNKHVRRHVANVARGKGRSVKSYIPQSYIDALPEDTLNSCTNMT</sequence>
<dbReference type="GO" id="GO:0000978">
    <property type="term" value="F:RNA polymerase II cis-regulatory region sequence-specific DNA binding"/>
    <property type="evidence" value="ECO:0007669"/>
    <property type="project" value="TreeGrafter"/>
</dbReference>
<dbReference type="FunFam" id="3.30.160.60:FF:000018">
    <property type="entry name" value="Krueppel-like factor 15"/>
    <property type="match status" value="1"/>
</dbReference>
<evidence type="ECO:0000256" key="7">
    <source>
        <dbReference type="PROSITE-ProRule" id="PRU00042"/>
    </source>
</evidence>
<evidence type="ECO:0000256" key="8">
    <source>
        <dbReference type="SAM" id="MobiDB-lite"/>
    </source>
</evidence>
<keyword evidence="2" id="KW-0479">Metal-binding</keyword>
<dbReference type="AlphaFoldDB" id="A0AAV7JTC4"/>
<evidence type="ECO:0000256" key="4">
    <source>
        <dbReference type="ARBA" id="ARBA00022771"/>
    </source>
</evidence>
<proteinExistence type="predicted"/>
<feature type="region of interest" description="Disordered" evidence="8">
    <location>
        <begin position="265"/>
        <end position="285"/>
    </location>
</feature>
<evidence type="ECO:0000256" key="3">
    <source>
        <dbReference type="ARBA" id="ARBA00022737"/>
    </source>
</evidence>
<name>A0AAV7JTC4_9METZ</name>
<dbReference type="PROSITE" id="PS00028">
    <property type="entry name" value="ZINC_FINGER_C2H2_1"/>
    <property type="match status" value="3"/>
</dbReference>
<dbReference type="EMBL" id="JAKMXF010000299">
    <property type="protein sequence ID" value="KAI6652173.1"/>
    <property type="molecule type" value="Genomic_DNA"/>
</dbReference>
<accession>A0AAV7JTC4</accession>
<dbReference type="SUPFAM" id="SSF57667">
    <property type="entry name" value="beta-beta-alpha zinc fingers"/>
    <property type="match status" value="2"/>
</dbReference>
<keyword evidence="3" id="KW-0677">Repeat</keyword>
<dbReference type="GO" id="GO:0000981">
    <property type="term" value="F:DNA-binding transcription factor activity, RNA polymerase II-specific"/>
    <property type="evidence" value="ECO:0007669"/>
    <property type="project" value="TreeGrafter"/>
</dbReference>
<dbReference type="SMART" id="SM00355">
    <property type="entry name" value="ZnF_C2H2"/>
    <property type="match status" value="3"/>
</dbReference>
<keyword evidence="4 7" id="KW-0863">Zinc-finger</keyword>
<evidence type="ECO:0000256" key="1">
    <source>
        <dbReference type="ARBA" id="ARBA00004123"/>
    </source>
</evidence>
<dbReference type="PANTHER" id="PTHR23235:SF120">
    <property type="entry name" value="KRUPPEL-LIKE FACTOR 15"/>
    <property type="match status" value="1"/>
</dbReference>
<keyword evidence="5" id="KW-0862">Zinc</keyword>
<dbReference type="PROSITE" id="PS50157">
    <property type="entry name" value="ZINC_FINGER_C2H2_2"/>
    <property type="match status" value="3"/>
</dbReference>
<comment type="subcellular location">
    <subcellularLocation>
        <location evidence="1">Nucleus</location>
    </subcellularLocation>
</comment>
<organism evidence="10 11">
    <name type="scientific">Oopsacas minuta</name>
    <dbReference type="NCBI Taxonomy" id="111878"/>
    <lineage>
        <taxon>Eukaryota</taxon>
        <taxon>Metazoa</taxon>
        <taxon>Porifera</taxon>
        <taxon>Hexactinellida</taxon>
        <taxon>Hexasterophora</taxon>
        <taxon>Lyssacinosida</taxon>
        <taxon>Leucopsacidae</taxon>
        <taxon>Oopsacas</taxon>
    </lineage>
</organism>
<dbReference type="InterPro" id="IPR013087">
    <property type="entry name" value="Znf_C2H2_type"/>
</dbReference>
<dbReference type="Gene3D" id="3.30.160.60">
    <property type="entry name" value="Classic Zinc Finger"/>
    <property type="match status" value="3"/>
</dbReference>
<comment type="caution">
    <text evidence="10">The sequence shown here is derived from an EMBL/GenBank/DDBJ whole genome shotgun (WGS) entry which is preliminary data.</text>
</comment>
<feature type="domain" description="C2H2-type" evidence="9">
    <location>
        <begin position="316"/>
        <end position="345"/>
    </location>
</feature>
<gene>
    <name evidence="10" type="ORF">LOD99_7191</name>
</gene>
<keyword evidence="6" id="KW-0539">Nucleus</keyword>
<feature type="domain" description="C2H2-type" evidence="9">
    <location>
        <begin position="286"/>
        <end position="315"/>
    </location>
</feature>
<evidence type="ECO:0000259" key="9">
    <source>
        <dbReference type="PROSITE" id="PS50157"/>
    </source>
</evidence>
<reference evidence="10 11" key="1">
    <citation type="journal article" date="2023" name="BMC Biol.">
        <title>The compact genome of the sponge Oopsacas minuta (Hexactinellida) is lacking key metazoan core genes.</title>
        <authorList>
            <person name="Santini S."/>
            <person name="Schenkelaars Q."/>
            <person name="Jourda C."/>
            <person name="Duchesne M."/>
            <person name="Belahbib H."/>
            <person name="Rocher C."/>
            <person name="Selva M."/>
            <person name="Riesgo A."/>
            <person name="Vervoort M."/>
            <person name="Leys S.P."/>
            <person name="Kodjabachian L."/>
            <person name="Le Bivic A."/>
            <person name="Borchiellini C."/>
            <person name="Claverie J.M."/>
            <person name="Renard E."/>
        </authorList>
    </citation>
    <scope>NUCLEOTIDE SEQUENCE [LARGE SCALE GENOMIC DNA]</scope>
    <source>
        <strain evidence="10">SPO-2</strain>
    </source>
</reference>
<evidence type="ECO:0000256" key="6">
    <source>
        <dbReference type="ARBA" id="ARBA00023242"/>
    </source>
</evidence>
<dbReference type="GO" id="GO:0005634">
    <property type="term" value="C:nucleus"/>
    <property type="evidence" value="ECO:0007669"/>
    <property type="project" value="UniProtKB-SubCell"/>
</dbReference>
<dbReference type="Proteomes" id="UP001165289">
    <property type="component" value="Unassembled WGS sequence"/>
</dbReference>
<dbReference type="GO" id="GO:0008270">
    <property type="term" value="F:zinc ion binding"/>
    <property type="evidence" value="ECO:0007669"/>
    <property type="project" value="UniProtKB-KW"/>
</dbReference>
<evidence type="ECO:0000313" key="11">
    <source>
        <dbReference type="Proteomes" id="UP001165289"/>
    </source>
</evidence>
<evidence type="ECO:0000313" key="10">
    <source>
        <dbReference type="EMBL" id="KAI6652173.1"/>
    </source>
</evidence>
<feature type="domain" description="C2H2-type" evidence="9">
    <location>
        <begin position="346"/>
        <end position="373"/>
    </location>
</feature>
<dbReference type="FunFam" id="3.30.160.60:FF:000926">
    <property type="entry name" value="Kruppel like factor 13"/>
    <property type="match status" value="1"/>
</dbReference>
<evidence type="ECO:0000256" key="5">
    <source>
        <dbReference type="ARBA" id="ARBA00022833"/>
    </source>
</evidence>
<dbReference type="InterPro" id="IPR036236">
    <property type="entry name" value="Znf_C2H2_sf"/>
</dbReference>
<protein>
    <submittedName>
        <fullName evidence="10">Krueppel-like factor 13</fullName>
    </submittedName>
</protein>
<dbReference type="FunFam" id="3.30.160.60:FF:000125">
    <property type="entry name" value="Putative zinc finger protein 143"/>
    <property type="match status" value="1"/>
</dbReference>
<evidence type="ECO:0000256" key="2">
    <source>
        <dbReference type="ARBA" id="ARBA00022723"/>
    </source>
</evidence>